<protein>
    <submittedName>
        <fullName evidence="5">Phosphocholine cytidylyltransferase family protein</fullName>
    </submittedName>
</protein>
<reference evidence="5 6" key="1">
    <citation type="submission" date="2021-05" db="EMBL/GenBank/DDBJ databases">
        <title>Complete genome of the cytokinin-producing biocontrol strain Pseudomonas fluorescens G20-18.</title>
        <authorList>
            <person name="Nielsen T.K."/>
            <person name="Mekureyaw M.F."/>
            <person name="Hansen L.H."/>
            <person name="Nicolaisen M.H."/>
            <person name="Roitsch T.G."/>
            <person name="Hennessy R.C."/>
        </authorList>
    </citation>
    <scope>NUCLEOTIDE SEQUENCE [LARGE SCALE GENOMIC DNA]</scope>
    <source>
        <strain evidence="5 6">G20-18</strain>
    </source>
</reference>
<dbReference type="CDD" id="cd02523">
    <property type="entry name" value="PC_cytidylyltransferase"/>
    <property type="match status" value="1"/>
</dbReference>
<keyword evidence="1" id="KW-0808">Transferase</keyword>
<evidence type="ECO:0000256" key="1">
    <source>
        <dbReference type="ARBA" id="ARBA00022679"/>
    </source>
</evidence>
<dbReference type="InterPro" id="IPR025877">
    <property type="entry name" value="MobA-like_NTP_Trfase"/>
</dbReference>
<keyword evidence="6" id="KW-1185">Reference proteome</keyword>
<dbReference type="PANTHER" id="PTHR43584:SF5">
    <property type="entry name" value="PROTEIN LICC"/>
    <property type="match status" value="1"/>
</dbReference>
<evidence type="ECO:0000259" key="4">
    <source>
        <dbReference type="Pfam" id="PF12804"/>
    </source>
</evidence>
<dbReference type="Pfam" id="PF12804">
    <property type="entry name" value="NTP_transf_3"/>
    <property type="match status" value="1"/>
</dbReference>
<sequence>MGLFEQRTRTTAILLSAGQGRRLLPYTTNTPKCLIEVGGQRVIEWQIDALMAAGISRITVVIGYGAEQVERVLNDRYGPGFISTIYNPFFEVADNLASCWMARQIMHDDFILLNGDTLFDQPVLERLLDAPARAITLAVDRKPAYDSDDMKVQLIGDRISAISKLIPLDFVDGESIGMMHFQTGGGPLFRSALEESMRRPEALQMWYLSIIDYLAGTTGQVFAQSIEGLGWVELDFPADLRAAQELVKPWADREPGTELSLAQGEKPRS</sequence>
<evidence type="ECO:0000313" key="5">
    <source>
        <dbReference type="EMBL" id="QVW26072.1"/>
    </source>
</evidence>
<proteinExistence type="predicted"/>
<dbReference type="PANTHER" id="PTHR43584">
    <property type="entry name" value="NUCLEOTIDYL TRANSFERASE"/>
    <property type="match status" value="1"/>
</dbReference>
<dbReference type="Proteomes" id="UP000681155">
    <property type="component" value="Chromosome"/>
</dbReference>
<keyword evidence="2 5" id="KW-0548">Nucleotidyltransferase</keyword>
<dbReference type="RefSeq" id="WP_214383385.1">
    <property type="nucleotide sequence ID" value="NZ_CP075566.1"/>
</dbReference>
<gene>
    <name evidence="5" type="ORF">KJF94_11225</name>
</gene>
<accession>A0ABX8F2A4</accession>
<dbReference type="GO" id="GO:0016779">
    <property type="term" value="F:nucleotidyltransferase activity"/>
    <property type="evidence" value="ECO:0007669"/>
    <property type="project" value="UniProtKB-KW"/>
</dbReference>
<organism evidence="5 6">
    <name type="scientific">Pseudomonas hormoni</name>
    <dbReference type="NCBI Taxonomy" id="3093767"/>
    <lineage>
        <taxon>Bacteria</taxon>
        <taxon>Pseudomonadati</taxon>
        <taxon>Pseudomonadota</taxon>
        <taxon>Gammaproteobacteria</taxon>
        <taxon>Pseudomonadales</taxon>
        <taxon>Pseudomonadaceae</taxon>
        <taxon>Pseudomonas</taxon>
    </lineage>
</organism>
<feature type="domain" description="MobA-like NTP transferase" evidence="4">
    <location>
        <begin position="12"/>
        <end position="132"/>
    </location>
</feature>
<evidence type="ECO:0000313" key="6">
    <source>
        <dbReference type="Proteomes" id="UP000681155"/>
    </source>
</evidence>
<evidence type="ECO:0000256" key="2">
    <source>
        <dbReference type="ARBA" id="ARBA00022695"/>
    </source>
</evidence>
<evidence type="ECO:0000256" key="3">
    <source>
        <dbReference type="ARBA" id="ARBA00022842"/>
    </source>
</evidence>
<dbReference type="EMBL" id="CP075566">
    <property type="protein sequence ID" value="QVW26072.1"/>
    <property type="molecule type" value="Genomic_DNA"/>
</dbReference>
<dbReference type="InterPro" id="IPR029044">
    <property type="entry name" value="Nucleotide-diphossugar_trans"/>
</dbReference>
<dbReference type="Gene3D" id="3.90.550.10">
    <property type="entry name" value="Spore Coat Polysaccharide Biosynthesis Protein SpsA, Chain A"/>
    <property type="match status" value="1"/>
</dbReference>
<dbReference type="InterPro" id="IPR050065">
    <property type="entry name" value="GlmU-like"/>
</dbReference>
<name>A0ABX8F2A4_9PSED</name>
<keyword evidence="3" id="KW-0460">Magnesium</keyword>
<dbReference type="SUPFAM" id="SSF53448">
    <property type="entry name" value="Nucleotide-diphospho-sugar transferases"/>
    <property type="match status" value="1"/>
</dbReference>